<accession>A0A1G9IGA3</accession>
<sequence>MKKRDGFLKEAMMIAVPVALQAMLQSSFSMIDQLMVGQLGKTAIAAVEVGGKPQFVFAFVSGAIATVTGIMVSQYMGKNNQKKINTSMSANLLVMLVLAAFTMGLCLLLPGELAGIFTKDTSVIQAARPYVQLLAWVYPLSGISSLLAVQLRCRNRAKYPLYISAVAAVVNTVLNYTLIFGHFGVSPMGIKGAALASLSSQVVNLLLMVYFYQKMCRFTFDLHLPKAEILQYIFMLSPIVVNELLWTLGQNVNTYIYGHMGTSELAGMSLTGPIQGLFIGALSGLSQAAGILIGRRLGEHDYESAYRDSKRLCLYGFVGSLILSVILILGERFYIGLYNVGTDVSLVGTQLLLAFAFLAPVKVQNMILGGGIIRSGGRTKYIMIIDIIGTWCIGVPLGLLTGLVLKLPIVWVYFILSQEELFRFIVSIFMFRSKKWMNTIH</sequence>
<evidence type="ECO:0000256" key="9">
    <source>
        <dbReference type="ARBA" id="ARBA00022989"/>
    </source>
</evidence>
<organism evidence="14 15">
    <name type="scientific">Streptococcus equinus</name>
    <name type="common">Streptococcus bovis</name>
    <dbReference type="NCBI Taxonomy" id="1335"/>
    <lineage>
        <taxon>Bacteria</taxon>
        <taxon>Bacillati</taxon>
        <taxon>Bacillota</taxon>
        <taxon>Bacilli</taxon>
        <taxon>Lactobacillales</taxon>
        <taxon>Streptococcaceae</taxon>
        <taxon>Streptococcus</taxon>
    </lineage>
</organism>
<keyword evidence="10" id="KW-0406">Ion transport</keyword>
<comment type="subcellular location">
    <subcellularLocation>
        <location evidence="2">Cell membrane</location>
        <topology evidence="2">Multi-pass membrane protein</topology>
    </subcellularLocation>
</comment>
<name>A0A1G9IGA3_STREI</name>
<dbReference type="Proteomes" id="UP000183162">
    <property type="component" value="Unassembled WGS sequence"/>
</dbReference>
<feature type="transmembrane region" description="Helical" evidence="13">
    <location>
        <begin position="161"/>
        <end position="181"/>
    </location>
</feature>
<evidence type="ECO:0000256" key="5">
    <source>
        <dbReference type="ARBA" id="ARBA00022448"/>
    </source>
</evidence>
<evidence type="ECO:0000256" key="3">
    <source>
        <dbReference type="ARBA" id="ARBA00010199"/>
    </source>
</evidence>
<evidence type="ECO:0000256" key="6">
    <source>
        <dbReference type="ARBA" id="ARBA00022449"/>
    </source>
</evidence>
<dbReference type="OrthoDB" id="9780160at2"/>
<protein>
    <recommendedName>
        <fullName evidence="4">Probable multidrug resistance protein NorM</fullName>
    </recommendedName>
    <alternativeName>
        <fullName evidence="12">Multidrug-efflux transporter</fullName>
    </alternativeName>
</protein>
<dbReference type="PANTHER" id="PTHR43298:SF2">
    <property type="entry name" value="FMN_FAD EXPORTER YEEO-RELATED"/>
    <property type="match status" value="1"/>
</dbReference>
<feature type="transmembrane region" description="Helical" evidence="13">
    <location>
        <begin position="193"/>
        <end position="212"/>
    </location>
</feature>
<evidence type="ECO:0000313" key="14">
    <source>
        <dbReference type="EMBL" id="SDL24035.1"/>
    </source>
</evidence>
<dbReference type="InterPro" id="IPR002528">
    <property type="entry name" value="MATE_fam"/>
</dbReference>
<dbReference type="GO" id="GO:0042910">
    <property type="term" value="F:xenobiotic transmembrane transporter activity"/>
    <property type="evidence" value="ECO:0007669"/>
    <property type="project" value="InterPro"/>
</dbReference>
<keyword evidence="6" id="KW-0050">Antiport</keyword>
<dbReference type="GO" id="GO:0006811">
    <property type="term" value="P:monoatomic ion transport"/>
    <property type="evidence" value="ECO:0007669"/>
    <property type="project" value="UniProtKB-KW"/>
</dbReference>
<keyword evidence="7" id="KW-1003">Cell membrane</keyword>
<dbReference type="NCBIfam" id="TIGR00797">
    <property type="entry name" value="matE"/>
    <property type="match status" value="1"/>
</dbReference>
<feature type="transmembrane region" description="Helical" evidence="13">
    <location>
        <begin position="92"/>
        <end position="110"/>
    </location>
</feature>
<dbReference type="AlphaFoldDB" id="A0A1G9IGA3"/>
<reference evidence="14 15" key="1">
    <citation type="submission" date="2016-10" db="EMBL/GenBank/DDBJ databases">
        <authorList>
            <person name="de Groot N.N."/>
        </authorList>
    </citation>
    <scope>NUCLEOTIDE SEQUENCE [LARGE SCALE GENOMIC DNA]</scope>
    <source>
        <strain evidence="14 15">Sb09</strain>
    </source>
</reference>
<keyword evidence="5" id="KW-0813">Transport</keyword>
<dbReference type="InterPro" id="IPR050222">
    <property type="entry name" value="MATE_MdtK"/>
</dbReference>
<feature type="transmembrane region" description="Helical" evidence="13">
    <location>
        <begin position="411"/>
        <end position="431"/>
    </location>
</feature>
<feature type="transmembrane region" description="Helical" evidence="13">
    <location>
        <begin position="272"/>
        <end position="292"/>
    </location>
</feature>
<evidence type="ECO:0000256" key="7">
    <source>
        <dbReference type="ARBA" id="ARBA00022475"/>
    </source>
</evidence>
<feature type="transmembrane region" description="Helical" evidence="13">
    <location>
        <begin position="381"/>
        <end position="405"/>
    </location>
</feature>
<comment type="similarity">
    <text evidence="3">Belongs to the multi antimicrobial extrusion (MATE) (TC 2.A.66.1) family.</text>
</comment>
<evidence type="ECO:0000256" key="13">
    <source>
        <dbReference type="SAM" id="Phobius"/>
    </source>
</evidence>
<comment type="function">
    <text evidence="1">Multidrug efflux pump.</text>
</comment>
<evidence type="ECO:0000256" key="10">
    <source>
        <dbReference type="ARBA" id="ARBA00023065"/>
    </source>
</evidence>
<dbReference type="EMBL" id="FNGX01000001">
    <property type="protein sequence ID" value="SDL24035.1"/>
    <property type="molecule type" value="Genomic_DNA"/>
</dbReference>
<evidence type="ECO:0000256" key="1">
    <source>
        <dbReference type="ARBA" id="ARBA00003408"/>
    </source>
</evidence>
<proteinExistence type="inferred from homology"/>
<dbReference type="InterPro" id="IPR048279">
    <property type="entry name" value="MdtK-like"/>
</dbReference>
<evidence type="ECO:0000256" key="12">
    <source>
        <dbReference type="ARBA" id="ARBA00031636"/>
    </source>
</evidence>
<keyword evidence="11 13" id="KW-0472">Membrane</keyword>
<dbReference type="RefSeq" id="WP_074565973.1">
    <property type="nucleotide sequence ID" value="NZ_FNGX01000001.1"/>
</dbReference>
<feature type="transmembrane region" description="Helical" evidence="13">
    <location>
        <begin position="232"/>
        <end position="252"/>
    </location>
</feature>
<evidence type="ECO:0000256" key="2">
    <source>
        <dbReference type="ARBA" id="ARBA00004651"/>
    </source>
</evidence>
<evidence type="ECO:0000313" key="15">
    <source>
        <dbReference type="Proteomes" id="UP000183162"/>
    </source>
</evidence>
<dbReference type="GO" id="GO:0005886">
    <property type="term" value="C:plasma membrane"/>
    <property type="evidence" value="ECO:0007669"/>
    <property type="project" value="UniProtKB-SubCell"/>
</dbReference>
<gene>
    <name evidence="14" type="ORF">SAMN05216400_0169</name>
</gene>
<feature type="transmembrane region" description="Helical" evidence="13">
    <location>
        <begin position="312"/>
        <end position="330"/>
    </location>
</feature>
<evidence type="ECO:0000256" key="11">
    <source>
        <dbReference type="ARBA" id="ARBA00023136"/>
    </source>
</evidence>
<keyword evidence="8 13" id="KW-0812">Transmembrane</keyword>
<keyword evidence="9 13" id="KW-1133">Transmembrane helix</keyword>
<dbReference type="GO" id="GO:0015297">
    <property type="term" value="F:antiporter activity"/>
    <property type="evidence" value="ECO:0007669"/>
    <property type="project" value="UniProtKB-KW"/>
</dbReference>
<dbReference type="PANTHER" id="PTHR43298">
    <property type="entry name" value="MULTIDRUG RESISTANCE PROTEIN NORM-RELATED"/>
    <property type="match status" value="1"/>
</dbReference>
<dbReference type="Pfam" id="PF01554">
    <property type="entry name" value="MatE"/>
    <property type="match status" value="2"/>
</dbReference>
<feature type="transmembrane region" description="Helical" evidence="13">
    <location>
        <begin position="53"/>
        <end position="72"/>
    </location>
</feature>
<feature type="transmembrane region" description="Helical" evidence="13">
    <location>
        <begin position="130"/>
        <end position="149"/>
    </location>
</feature>
<evidence type="ECO:0000256" key="4">
    <source>
        <dbReference type="ARBA" id="ARBA00020268"/>
    </source>
</evidence>
<evidence type="ECO:0000256" key="8">
    <source>
        <dbReference type="ARBA" id="ARBA00022692"/>
    </source>
</evidence>
<dbReference type="PIRSF" id="PIRSF006603">
    <property type="entry name" value="DinF"/>
    <property type="match status" value="1"/>
</dbReference>